<evidence type="ECO:0000256" key="7">
    <source>
        <dbReference type="ARBA" id="ARBA00050056"/>
    </source>
</evidence>
<dbReference type="Pfam" id="PF06769">
    <property type="entry name" value="YoeB_toxin"/>
    <property type="match status" value="1"/>
</dbReference>
<dbReference type="GO" id="GO:0016787">
    <property type="term" value="F:hydrolase activity"/>
    <property type="evidence" value="ECO:0007669"/>
    <property type="project" value="UniProtKB-KW"/>
</dbReference>
<comment type="similarity">
    <text evidence="1">Belongs to the YoeB family.</text>
</comment>
<dbReference type="AlphaFoldDB" id="A0A1E7XGI4"/>
<evidence type="ECO:0000313" key="8">
    <source>
        <dbReference type="EMBL" id="OFA12197.1"/>
    </source>
</evidence>
<evidence type="ECO:0000256" key="2">
    <source>
        <dbReference type="ARBA" id="ARBA00022649"/>
    </source>
</evidence>
<accession>A0A1E7XGI4</accession>
<sequence length="103" mass="11771">MSKWQLKIKSTAKDDLRKVLRSPLRQSFENIKATLEADPFSPMQSFEKLTPPAAGFYSRRITGQHRVVYTVDKENKLVTIYSCWAHYESGSLDMSGKSGSRKN</sequence>
<dbReference type="GO" id="GO:0004519">
    <property type="term" value="F:endonuclease activity"/>
    <property type="evidence" value="ECO:0007669"/>
    <property type="project" value="UniProtKB-KW"/>
</dbReference>
<dbReference type="RefSeq" id="WP_070367404.1">
    <property type="nucleotide sequence ID" value="NZ_JAZHVW010000018.1"/>
</dbReference>
<name>A0A1E7XGI4_9LACO</name>
<protein>
    <recommendedName>
        <fullName evidence="7">Endoribonuclease YoeB</fullName>
    </recommendedName>
    <alternativeName>
        <fullName evidence="6">Putative mRNA interferase YoeB</fullName>
    </alternativeName>
</protein>
<evidence type="ECO:0000313" key="9">
    <source>
        <dbReference type="Proteomes" id="UP000177010"/>
    </source>
</evidence>
<dbReference type="Proteomes" id="UP000177010">
    <property type="component" value="Unassembled WGS sequence"/>
</dbReference>
<dbReference type="STRING" id="481719.LASUN_07490"/>
<dbReference type="NCBIfam" id="TIGR02116">
    <property type="entry name" value="toxin_Txe_YoeB"/>
    <property type="match status" value="1"/>
</dbReference>
<keyword evidence="4" id="KW-0255">Endonuclease</keyword>
<comment type="caution">
    <text evidence="8">The sequence shown here is derived from an EMBL/GenBank/DDBJ whole genome shotgun (WGS) entry which is preliminary data.</text>
</comment>
<evidence type="ECO:0000256" key="1">
    <source>
        <dbReference type="ARBA" id="ARBA00008172"/>
    </source>
</evidence>
<keyword evidence="3" id="KW-0540">Nuclease</keyword>
<gene>
    <name evidence="8" type="ORF">LASUN_07490</name>
</gene>
<organism evidence="8 9">
    <name type="scientific">Lentilactobacillus sunkii</name>
    <dbReference type="NCBI Taxonomy" id="481719"/>
    <lineage>
        <taxon>Bacteria</taxon>
        <taxon>Bacillati</taxon>
        <taxon>Bacillota</taxon>
        <taxon>Bacilli</taxon>
        <taxon>Lactobacillales</taxon>
        <taxon>Lactobacillaceae</taxon>
        <taxon>Lentilactobacillus</taxon>
    </lineage>
</organism>
<keyword evidence="5" id="KW-0378">Hydrolase</keyword>
<keyword evidence="2" id="KW-1277">Toxin-antitoxin system</keyword>
<dbReference type="InterPro" id="IPR035093">
    <property type="entry name" value="RelE/ParE_toxin_dom_sf"/>
</dbReference>
<dbReference type="InterPro" id="IPR009614">
    <property type="entry name" value="YoeB_toxin"/>
</dbReference>
<evidence type="ECO:0000256" key="4">
    <source>
        <dbReference type="ARBA" id="ARBA00022759"/>
    </source>
</evidence>
<evidence type="ECO:0000256" key="3">
    <source>
        <dbReference type="ARBA" id="ARBA00022722"/>
    </source>
</evidence>
<dbReference type="GO" id="GO:0045892">
    <property type="term" value="P:negative regulation of DNA-templated transcription"/>
    <property type="evidence" value="ECO:0007669"/>
    <property type="project" value="TreeGrafter"/>
</dbReference>
<dbReference type="Gene3D" id="3.30.2310.20">
    <property type="entry name" value="RelE-like"/>
    <property type="match status" value="1"/>
</dbReference>
<proteinExistence type="inferred from homology"/>
<evidence type="ECO:0000256" key="5">
    <source>
        <dbReference type="ARBA" id="ARBA00022801"/>
    </source>
</evidence>
<reference evidence="8 9" key="1">
    <citation type="submission" date="2016-09" db="EMBL/GenBank/DDBJ databases">
        <title>Genome Sequence of Lactobacillus sunkii Strain CG01.</title>
        <authorList>
            <person name="Poehlein A."/>
            <person name="Gabris C."/>
            <person name="Bengelsdorf F.R."/>
            <person name="Duerre P."/>
            <person name="Daniel R."/>
        </authorList>
    </citation>
    <scope>NUCLEOTIDE SEQUENCE [LARGE SCALE GENOMIC DNA]</scope>
    <source>
        <strain evidence="8 9">CG_D</strain>
    </source>
</reference>
<dbReference type="PANTHER" id="PTHR38039:SF1">
    <property type="entry name" value="TOXIN YOEB"/>
    <property type="match status" value="1"/>
</dbReference>
<dbReference type="EMBL" id="MIQE01000009">
    <property type="protein sequence ID" value="OFA12197.1"/>
    <property type="molecule type" value="Genomic_DNA"/>
</dbReference>
<dbReference type="GO" id="GO:0006401">
    <property type="term" value="P:RNA catabolic process"/>
    <property type="evidence" value="ECO:0007669"/>
    <property type="project" value="InterPro"/>
</dbReference>
<dbReference type="PANTHER" id="PTHR38039">
    <property type="entry name" value="TOXIN YOEB"/>
    <property type="match status" value="1"/>
</dbReference>
<evidence type="ECO:0000256" key="6">
    <source>
        <dbReference type="ARBA" id="ARBA00030388"/>
    </source>
</evidence>
<dbReference type="SUPFAM" id="SSF143011">
    <property type="entry name" value="RelE-like"/>
    <property type="match status" value="1"/>
</dbReference>